<dbReference type="Proteomes" id="UP001140094">
    <property type="component" value="Unassembled WGS sequence"/>
</dbReference>
<dbReference type="EMBL" id="JANBUO010003381">
    <property type="protein sequence ID" value="KAJ2791121.1"/>
    <property type="molecule type" value="Genomic_DNA"/>
</dbReference>
<evidence type="ECO:0000259" key="1">
    <source>
        <dbReference type="Pfam" id="PF05303"/>
    </source>
</evidence>
<evidence type="ECO:0000313" key="2">
    <source>
        <dbReference type="EMBL" id="KAJ2791121.1"/>
    </source>
</evidence>
<dbReference type="OrthoDB" id="5804279at2759"/>
<feature type="domain" description="GSKIP" evidence="1">
    <location>
        <begin position="48"/>
        <end position="110"/>
    </location>
</feature>
<dbReference type="AlphaFoldDB" id="A0A9W8HNJ7"/>
<proteinExistence type="predicted"/>
<dbReference type="Gene3D" id="3.30.2280.10">
    <property type="entry name" value="Hypothetical protein (hspc210)"/>
    <property type="match status" value="1"/>
</dbReference>
<dbReference type="InterPro" id="IPR007967">
    <property type="entry name" value="GSKIP_dom"/>
</dbReference>
<dbReference type="Pfam" id="PF05303">
    <property type="entry name" value="GSKIP_dom"/>
    <property type="match status" value="1"/>
</dbReference>
<dbReference type="SUPFAM" id="SSF103107">
    <property type="entry name" value="Hypothetical protein c14orf129, hspc210"/>
    <property type="match status" value="1"/>
</dbReference>
<sequence>MPNFRTKDGLLEEFSIELRDNAYGIKSYTTPVVLAEQPPSAESVVVLLSGVKITIKLDTAGYTVRSDIANGSLVDKRAEKAFESLPALLLAQSPEFNHAMHNLLSARLLALQGEGEK</sequence>
<organism evidence="2 3">
    <name type="scientific">Coemansia guatemalensis</name>
    <dbReference type="NCBI Taxonomy" id="2761395"/>
    <lineage>
        <taxon>Eukaryota</taxon>
        <taxon>Fungi</taxon>
        <taxon>Fungi incertae sedis</taxon>
        <taxon>Zoopagomycota</taxon>
        <taxon>Kickxellomycotina</taxon>
        <taxon>Kickxellomycetes</taxon>
        <taxon>Kickxellales</taxon>
        <taxon>Kickxellaceae</taxon>
        <taxon>Coemansia</taxon>
    </lineage>
</organism>
<gene>
    <name evidence="2" type="ORF">H4R20_006904</name>
</gene>
<protein>
    <recommendedName>
        <fullName evidence="1">GSKIP domain-containing protein</fullName>
    </recommendedName>
</protein>
<keyword evidence="3" id="KW-1185">Reference proteome</keyword>
<comment type="caution">
    <text evidence="2">The sequence shown here is derived from an EMBL/GenBank/DDBJ whole genome shotgun (WGS) entry which is preliminary data.</text>
</comment>
<accession>A0A9W8HNJ7</accession>
<evidence type="ECO:0000313" key="3">
    <source>
        <dbReference type="Proteomes" id="UP001140094"/>
    </source>
</evidence>
<reference evidence="2" key="1">
    <citation type="submission" date="2022-07" db="EMBL/GenBank/DDBJ databases">
        <title>Phylogenomic reconstructions and comparative analyses of Kickxellomycotina fungi.</title>
        <authorList>
            <person name="Reynolds N.K."/>
            <person name="Stajich J.E."/>
            <person name="Barry K."/>
            <person name="Grigoriev I.V."/>
            <person name="Crous P."/>
            <person name="Smith M.E."/>
        </authorList>
    </citation>
    <scope>NUCLEOTIDE SEQUENCE</scope>
    <source>
        <strain evidence="2">NRRL 1565</strain>
    </source>
</reference>
<dbReference type="InterPro" id="IPR023231">
    <property type="entry name" value="GSKIP_dom_sf"/>
</dbReference>
<name>A0A9W8HNJ7_9FUNG</name>